<protein>
    <recommendedName>
        <fullName evidence="3">histidine kinase</fullName>
        <ecNumber evidence="3">2.7.13.3</ecNumber>
    </recommendedName>
</protein>
<dbReference type="Pfam" id="PF08447">
    <property type="entry name" value="PAS_3"/>
    <property type="match status" value="1"/>
</dbReference>
<dbReference type="CDD" id="cd19920">
    <property type="entry name" value="REC_PA4781-like"/>
    <property type="match status" value="1"/>
</dbReference>
<dbReference type="PROSITE" id="PS50112">
    <property type="entry name" value="PAS"/>
    <property type="match status" value="2"/>
</dbReference>
<feature type="domain" description="PAC" evidence="16">
    <location>
        <begin position="485"/>
        <end position="539"/>
    </location>
</feature>
<dbReference type="RefSeq" id="WP_086489531.1">
    <property type="nucleotide sequence ID" value="NZ_MSLT01000023.1"/>
</dbReference>
<dbReference type="SUPFAM" id="SSF47384">
    <property type="entry name" value="Homodimeric domain of signal transducing histidine kinase"/>
    <property type="match status" value="1"/>
</dbReference>
<dbReference type="SMART" id="SM00086">
    <property type="entry name" value="PAC"/>
    <property type="match status" value="2"/>
</dbReference>
<dbReference type="InterPro" id="IPR005467">
    <property type="entry name" value="His_kinase_dom"/>
</dbReference>
<dbReference type="GO" id="GO:0009927">
    <property type="term" value="F:histidine phosphotransfer kinase activity"/>
    <property type="evidence" value="ECO:0007669"/>
    <property type="project" value="TreeGrafter"/>
</dbReference>
<proteinExistence type="predicted"/>
<evidence type="ECO:0000256" key="5">
    <source>
        <dbReference type="ARBA" id="ARBA00022679"/>
    </source>
</evidence>
<dbReference type="OrthoDB" id="9792854at2"/>
<feature type="modified residue" description="4-aspartylphosphate" evidence="11">
    <location>
        <position position="61"/>
    </location>
</feature>
<dbReference type="InterPro" id="IPR036890">
    <property type="entry name" value="HATPase_C_sf"/>
</dbReference>
<dbReference type="InterPro" id="IPR011006">
    <property type="entry name" value="CheY-like_superfamily"/>
</dbReference>
<dbReference type="PANTHER" id="PTHR43047:SF64">
    <property type="entry name" value="HISTIDINE KINASE CONTAINING CHEY-HOMOLOGOUS RECEIVER DOMAIN AND PAS DOMAIN-RELATED"/>
    <property type="match status" value="1"/>
</dbReference>
<keyword evidence="7" id="KW-0418">Kinase</keyword>
<dbReference type="InterPro" id="IPR004358">
    <property type="entry name" value="Sig_transdc_His_kin-like_C"/>
</dbReference>
<dbReference type="AlphaFoldDB" id="A0A251X602"/>
<comment type="subcellular location">
    <subcellularLocation>
        <location evidence="2">Membrane</location>
    </subcellularLocation>
</comment>
<dbReference type="InterPro" id="IPR035965">
    <property type="entry name" value="PAS-like_dom_sf"/>
</dbReference>
<evidence type="ECO:0000256" key="8">
    <source>
        <dbReference type="ARBA" id="ARBA00022840"/>
    </source>
</evidence>
<keyword evidence="18" id="KW-1185">Reference proteome</keyword>
<dbReference type="SMART" id="SM00448">
    <property type="entry name" value="REC"/>
    <property type="match status" value="2"/>
</dbReference>
<dbReference type="CDD" id="cd00130">
    <property type="entry name" value="PAS"/>
    <property type="match status" value="2"/>
</dbReference>
<dbReference type="Pfam" id="PF02518">
    <property type="entry name" value="HATPase_c"/>
    <property type="match status" value="1"/>
</dbReference>
<evidence type="ECO:0000256" key="11">
    <source>
        <dbReference type="PROSITE-ProRule" id="PRU00169"/>
    </source>
</evidence>
<dbReference type="SUPFAM" id="SSF55785">
    <property type="entry name" value="PYP-like sensor domain (PAS domain)"/>
    <property type="match status" value="3"/>
</dbReference>
<feature type="domain" description="PAS" evidence="15">
    <location>
        <begin position="443"/>
        <end position="464"/>
    </location>
</feature>
<evidence type="ECO:0000256" key="10">
    <source>
        <dbReference type="ARBA" id="ARBA00023136"/>
    </source>
</evidence>
<dbReference type="Pfam" id="PF00989">
    <property type="entry name" value="PAS"/>
    <property type="match status" value="1"/>
</dbReference>
<keyword evidence="4 11" id="KW-0597">Phosphoprotein</keyword>
<evidence type="ECO:0000313" key="18">
    <source>
        <dbReference type="Proteomes" id="UP000194798"/>
    </source>
</evidence>
<dbReference type="SUPFAM" id="SSF55874">
    <property type="entry name" value="ATPase domain of HSP90 chaperone/DNA topoisomerase II/histidine kinase"/>
    <property type="match status" value="1"/>
</dbReference>
<dbReference type="PROSITE" id="PS50113">
    <property type="entry name" value="PAC"/>
    <property type="match status" value="2"/>
</dbReference>
<evidence type="ECO:0000256" key="9">
    <source>
        <dbReference type="ARBA" id="ARBA00023012"/>
    </source>
</evidence>
<name>A0A251X602_9GAMM</name>
<evidence type="ECO:0000256" key="1">
    <source>
        <dbReference type="ARBA" id="ARBA00000085"/>
    </source>
</evidence>
<dbReference type="Pfam" id="PF00512">
    <property type="entry name" value="HisKA"/>
    <property type="match status" value="1"/>
</dbReference>
<dbReference type="InterPro" id="IPR013655">
    <property type="entry name" value="PAS_fold_3"/>
</dbReference>
<dbReference type="InterPro" id="IPR036097">
    <property type="entry name" value="HisK_dim/P_sf"/>
</dbReference>
<keyword evidence="10" id="KW-0472">Membrane</keyword>
<dbReference type="InterPro" id="IPR001789">
    <property type="entry name" value="Sig_transdc_resp-reg_receiver"/>
</dbReference>
<evidence type="ECO:0000256" key="3">
    <source>
        <dbReference type="ARBA" id="ARBA00012438"/>
    </source>
</evidence>
<reference evidence="17 18" key="1">
    <citation type="submission" date="2016-12" db="EMBL/GenBank/DDBJ databases">
        <title>Thioflexothrix psekupsii D3 genome sequencing and assembly.</title>
        <authorList>
            <person name="Fomenkov A."/>
            <person name="Vincze T."/>
            <person name="Grabovich M."/>
            <person name="Anton B.P."/>
            <person name="Dubinina G."/>
            <person name="Orlova M."/>
            <person name="Belousova E."/>
            <person name="Roberts R.J."/>
        </authorList>
    </citation>
    <scope>NUCLEOTIDE SEQUENCE [LARGE SCALE GENOMIC DNA]</scope>
    <source>
        <strain evidence="17">D3</strain>
    </source>
</reference>
<dbReference type="InterPro" id="IPR000014">
    <property type="entry name" value="PAS"/>
</dbReference>
<comment type="caution">
    <text evidence="17">The sequence shown here is derived from an EMBL/GenBank/DDBJ whole genome shotgun (WGS) entry which is preliminary data.</text>
</comment>
<feature type="domain" description="Response regulatory" evidence="14">
    <location>
        <begin position="12"/>
        <end position="128"/>
    </location>
</feature>
<dbReference type="SMART" id="SM00091">
    <property type="entry name" value="PAS"/>
    <property type="match status" value="3"/>
</dbReference>
<dbReference type="FunFam" id="1.10.287.130:FF:000038">
    <property type="entry name" value="Sensory transduction histidine kinase"/>
    <property type="match status" value="1"/>
</dbReference>
<dbReference type="InterPro" id="IPR013767">
    <property type="entry name" value="PAS_fold"/>
</dbReference>
<dbReference type="InterPro" id="IPR001610">
    <property type="entry name" value="PAC"/>
</dbReference>
<feature type="domain" description="PAS" evidence="15">
    <location>
        <begin position="161"/>
        <end position="236"/>
    </location>
</feature>
<comment type="caution">
    <text evidence="11">Lacks conserved residue(s) required for the propagation of feature annotation.</text>
</comment>
<feature type="domain" description="Histidine kinase" evidence="13">
    <location>
        <begin position="557"/>
        <end position="772"/>
    </location>
</feature>
<dbReference type="PANTHER" id="PTHR43047">
    <property type="entry name" value="TWO-COMPONENT HISTIDINE PROTEIN KINASE"/>
    <property type="match status" value="1"/>
</dbReference>
<evidence type="ECO:0000259" key="16">
    <source>
        <dbReference type="PROSITE" id="PS50113"/>
    </source>
</evidence>
<dbReference type="Gene3D" id="1.10.287.130">
    <property type="match status" value="1"/>
</dbReference>
<sequence length="1010" mass="115398">MMSSATKTVKAHILVIDDKPANLELLQRVLERRGFGVTVANGHQTAFALLESWYPDLILLDIMMPDLDGYQVCEWLKNNPNTADIPVIFLSALTDMLDKIKGFSAGGVDYITKPFQIAEVMARVETHLKIAQLQQSLRVHNQRLESEIIQREKTEQALAKNQRYLSTLISNLPGVVYQRYNDKQWTMEFISEGCLALTGYSADEFMSNSEFSLSQLIPSTYHESLWQTIQLALLEHRPFQLMYPLQHKDGSQRWLWEQGQGIFHHNGQLETLEGFIQDITHQKQAKDALAQTQQHLMIALETIPDGFVYYDSEDKLFFCNDHFRRLYKKIEQHLQSGVSFSTFLQAGLNGNLYELGNVPSALWLQRRLNRHQQGGCYEQLLCSGRWLEITERRTQDGGYVGLHSDMTERKINESYLKQLNQKLLFFIHQTPLAYIEWNTELFITHWNAAAERIFGYRAEEVLNKPLSNFIVSLPENNYQESCLMMNSNCLIVNQTKDNYEIICEWYNTPLIGEKGEVVGFAALAQDVTERQQTEKALKQAKEQAEVANRAKTAFLANMSHELRTPLNGVLGCAQILLRDQTLSDKQRQSIGIIHRSGEHLLMLINDLLDFSRIESGRLQLNIASLRLDQLLQDIADFFILRCREKQLQFQYNANAILKRELVVEADARRLRQILINLLSNAVKFTEKGQIGLNVNYHEGLFHFNIADTGCGMEAEFLRRIFSSFQRGQHHLEGAGLGLAISHRLVDLMGGELRVETQVEQGTRFHFALALPIIQSGFNSSAKIIGYVHPHEKPIHILIITDNVDIHKQLYNLLRPLGFKLEQANSGREGLIKAEQFLPDVILMNSHLPEISGFHCVRYLRKNPSFSQTVIMMFSTVSLEENEEMASKALAEGCTCFLKEITGEGILLDALAEYCDLTWQFFEPSPLSFAQQESSDGELTCFLPVAVLQKLLEQALIGNIKAISLQLETLFPLYPESNVFLKRVEELTQNLQVTKLKNLLQNVLARVEKES</sequence>
<feature type="domain" description="Response regulatory" evidence="14">
    <location>
        <begin position="795"/>
        <end position="913"/>
    </location>
</feature>
<gene>
    <name evidence="17" type="ORF">TPSD3_15930</name>
</gene>
<dbReference type="InterPro" id="IPR000700">
    <property type="entry name" value="PAS-assoc_C"/>
</dbReference>
<evidence type="ECO:0000259" key="14">
    <source>
        <dbReference type="PROSITE" id="PS50110"/>
    </source>
</evidence>
<evidence type="ECO:0000256" key="2">
    <source>
        <dbReference type="ARBA" id="ARBA00004370"/>
    </source>
</evidence>
<dbReference type="SUPFAM" id="SSF52172">
    <property type="entry name" value="CheY-like"/>
    <property type="match status" value="2"/>
</dbReference>
<dbReference type="GO" id="GO:0005524">
    <property type="term" value="F:ATP binding"/>
    <property type="evidence" value="ECO:0007669"/>
    <property type="project" value="UniProtKB-KW"/>
</dbReference>
<keyword evidence="9" id="KW-0902">Two-component regulatory system</keyword>
<dbReference type="NCBIfam" id="TIGR00229">
    <property type="entry name" value="sensory_box"/>
    <property type="match status" value="2"/>
</dbReference>
<evidence type="ECO:0000259" key="15">
    <source>
        <dbReference type="PROSITE" id="PS50112"/>
    </source>
</evidence>
<evidence type="ECO:0000256" key="12">
    <source>
        <dbReference type="SAM" id="Coils"/>
    </source>
</evidence>
<dbReference type="EMBL" id="MSLT01000023">
    <property type="protein sequence ID" value="OUD12572.1"/>
    <property type="molecule type" value="Genomic_DNA"/>
</dbReference>
<dbReference type="InterPro" id="IPR003594">
    <property type="entry name" value="HATPase_dom"/>
</dbReference>
<comment type="catalytic activity">
    <reaction evidence="1">
        <text>ATP + protein L-histidine = ADP + protein N-phospho-L-histidine.</text>
        <dbReference type="EC" id="2.7.13.3"/>
    </reaction>
</comment>
<keyword evidence="5" id="KW-0808">Transferase</keyword>
<evidence type="ECO:0000313" key="17">
    <source>
        <dbReference type="EMBL" id="OUD12572.1"/>
    </source>
</evidence>
<evidence type="ECO:0000256" key="6">
    <source>
        <dbReference type="ARBA" id="ARBA00022741"/>
    </source>
</evidence>
<dbReference type="Pfam" id="PF12860">
    <property type="entry name" value="PAS_7"/>
    <property type="match status" value="1"/>
</dbReference>
<keyword evidence="8" id="KW-0067">ATP-binding</keyword>
<evidence type="ECO:0000256" key="4">
    <source>
        <dbReference type="ARBA" id="ARBA00022553"/>
    </source>
</evidence>
<accession>A0A251X602</accession>
<dbReference type="GO" id="GO:0006355">
    <property type="term" value="P:regulation of DNA-templated transcription"/>
    <property type="evidence" value="ECO:0007669"/>
    <property type="project" value="InterPro"/>
</dbReference>
<dbReference type="GO" id="GO:0000155">
    <property type="term" value="F:phosphorelay sensor kinase activity"/>
    <property type="evidence" value="ECO:0007669"/>
    <property type="project" value="InterPro"/>
</dbReference>
<dbReference type="Gene3D" id="3.30.450.20">
    <property type="entry name" value="PAS domain"/>
    <property type="match status" value="3"/>
</dbReference>
<dbReference type="Proteomes" id="UP000194798">
    <property type="component" value="Unassembled WGS sequence"/>
</dbReference>
<dbReference type="GO" id="GO:0005886">
    <property type="term" value="C:plasma membrane"/>
    <property type="evidence" value="ECO:0007669"/>
    <property type="project" value="TreeGrafter"/>
</dbReference>
<dbReference type="PROSITE" id="PS50110">
    <property type="entry name" value="RESPONSE_REGULATORY"/>
    <property type="match status" value="2"/>
</dbReference>
<dbReference type="SMART" id="SM00387">
    <property type="entry name" value="HATPase_c"/>
    <property type="match status" value="1"/>
</dbReference>
<dbReference type="PROSITE" id="PS50109">
    <property type="entry name" value="HIS_KIN"/>
    <property type="match status" value="1"/>
</dbReference>
<dbReference type="Pfam" id="PF00072">
    <property type="entry name" value="Response_reg"/>
    <property type="match status" value="2"/>
</dbReference>
<feature type="domain" description="PAC" evidence="16">
    <location>
        <begin position="239"/>
        <end position="291"/>
    </location>
</feature>
<organism evidence="17 18">
    <name type="scientific">Thioflexithrix psekupsensis</name>
    <dbReference type="NCBI Taxonomy" id="1570016"/>
    <lineage>
        <taxon>Bacteria</taxon>
        <taxon>Pseudomonadati</taxon>
        <taxon>Pseudomonadota</taxon>
        <taxon>Gammaproteobacteria</taxon>
        <taxon>Thiotrichales</taxon>
        <taxon>Thioflexithrix</taxon>
    </lineage>
</organism>
<dbReference type="Gene3D" id="3.40.50.2300">
    <property type="match status" value="2"/>
</dbReference>
<evidence type="ECO:0000259" key="13">
    <source>
        <dbReference type="PROSITE" id="PS50109"/>
    </source>
</evidence>
<dbReference type="EC" id="2.7.13.3" evidence="3"/>
<evidence type="ECO:0000256" key="7">
    <source>
        <dbReference type="ARBA" id="ARBA00022777"/>
    </source>
</evidence>
<keyword evidence="12" id="KW-0175">Coiled coil</keyword>
<dbReference type="PRINTS" id="PR00344">
    <property type="entry name" value="BCTRLSENSOR"/>
</dbReference>
<dbReference type="InterPro" id="IPR003661">
    <property type="entry name" value="HisK_dim/P_dom"/>
</dbReference>
<feature type="coiled-coil region" evidence="12">
    <location>
        <begin position="523"/>
        <end position="557"/>
    </location>
</feature>
<dbReference type="Gene3D" id="3.30.565.10">
    <property type="entry name" value="Histidine kinase-like ATPase, C-terminal domain"/>
    <property type="match status" value="1"/>
</dbReference>
<dbReference type="SMART" id="SM00388">
    <property type="entry name" value="HisKA"/>
    <property type="match status" value="1"/>
</dbReference>
<dbReference type="CDD" id="cd00082">
    <property type="entry name" value="HisKA"/>
    <property type="match status" value="1"/>
</dbReference>
<keyword evidence="6" id="KW-0547">Nucleotide-binding</keyword>